<gene>
    <name evidence="1" type="ORF">ACFO9K_02430</name>
</gene>
<protein>
    <recommendedName>
        <fullName evidence="3">Tat (Twin-arginine translocation) pathway signal sequence</fullName>
    </recommendedName>
</protein>
<dbReference type="GeneID" id="73045844"/>
<evidence type="ECO:0000313" key="1">
    <source>
        <dbReference type="EMBL" id="MFC4823112.1"/>
    </source>
</evidence>
<keyword evidence="2" id="KW-1185">Reference proteome</keyword>
<dbReference type="AlphaFoldDB" id="A0ABD5PXC7"/>
<proteinExistence type="predicted"/>
<dbReference type="PROSITE" id="PS51318">
    <property type="entry name" value="TAT"/>
    <property type="match status" value="1"/>
</dbReference>
<evidence type="ECO:0000313" key="2">
    <source>
        <dbReference type="Proteomes" id="UP001595945"/>
    </source>
</evidence>
<evidence type="ECO:0008006" key="3">
    <source>
        <dbReference type="Google" id="ProtNLM"/>
    </source>
</evidence>
<reference evidence="1 2" key="1">
    <citation type="journal article" date="2019" name="Int. J. Syst. Evol. Microbiol.">
        <title>The Global Catalogue of Microorganisms (GCM) 10K type strain sequencing project: providing services to taxonomists for standard genome sequencing and annotation.</title>
        <authorList>
            <consortium name="The Broad Institute Genomics Platform"/>
            <consortium name="The Broad Institute Genome Sequencing Center for Infectious Disease"/>
            <person name="Wu L."/>
            <person name="Ma J."/>
        </authorList>
    </citation>
    <scope>NUCLEOTIDE SEQUENCE [LARGE SCALE GENOMIC DNA]</scope>
    <source>
        <strain evidence="1 2">XZYJ18</strain>
    </source>
</reference>
<dbReference type="InterPro" id="IPR006311">
    <property type="entry name" value="TAT_signal"/>
</dbReference>
<dbReference type="RefSeq" id="WP_254267394.1">
    <property type="nucleotide sequence ID" value="NZ_CP100400.1"/>
</dbReference>
<dbReference type="EMBL" id="JBHSHT010000001">
    <property type="protein sequence ID" value="MFC4823112.1"/>
    <property type="molecule type" value="Genomic_DNA"/>
</dbReference>
<sequence length="211" mass="22732">MTDETREPEATDGMDRRTVLKGTTAAGLLGAGMVGTASADEWNRLRFRAAGDATFEYRVSVSGELKREANRDGYDTLVDENTAEGAASKGRYDDWLFTGEITELKLSGPGRVLINGEVVEDTTEDEELTNTITLEAEDRVSYKFRVSGRVEKGPKAGTLGVDTVEGNVVRGEVGGTVEGNEDPVDTYRYSGSISFEEASGPLTVTLDIDDS</sequence>
<dbReference type="Proteomes" id="UP001595945">
    <property type="component" value="Unassembled WGS sequence"/>
</dbReference>
<name>A0ABD5PXC7_9EURY</name>
<comment type="caution">
    <text evidence="1">The sequence shown here is derived from an EMBL/GenBank/DDBJ whole genome shotgun (WGS) entry which is preliminary data.</text>
</comment>
<organism evidence="1 2">
    <name type="scientific">Halorussus aquaticus</name>
    <dbReference type="NCBI Taxonomy" id="2953748"/>
    <lineage>
        <taxon>Archaea</taxon>
        <taxon>Methanobacteriati</taxon>
        <taxon>Methanobacteriota</taxon>
        <taxon>Stenosarchaea group</taxon>
        <taxon>Halobacteria</taxon>
        <taxon>Halobacteriales</taxon>
        <taxon>Haladaptataceae</taxon>
        <taxon>Halorussus</taxon>
    </lineage>
</organism>
<accession>A0ABD5PXC7</accession>